<evidence type="ECO:0000313" key="1">
    <source>
        <dbReference type="EMBL" id="PMD37328.1"/>
    </source>
</evidence>
<evidence type="ECO:0000313" key="2">
    <source>
        <dbReference type="Proteomes" id="UP000235786"/>
    </source>
</evidence>
<reference evidence="1 2" key="1">
    <citation type="submission" date="2016-04" db="EMBL/GenBank/DDBJ databases">
        <title>A degradative enzymes factory behind the ericoid mycorrhizal symbiosis.</title>
        <authorList>
            <consortium name="DOE Joint Genome Institute"/>
            <person name="Martino E."/>
            <person name="Morin E."/>
            <person name="Grelet G."/>
            <person name="Kuo A."/>
            <person name="Kohler A."/>
            <person name="Daghino S."/>
            <person name="Barry K."/>
            <person name="Choi C."/>
            <person name="Cichocki N."/>
            <person name="Clum A."/>
            <person name="Copeland A."/>
            <person name="Hainaut M."/>
            <person name="Haridas S."/>
            <person name="Labutti K."/>
            <person name="Lindquist E."/>
            <person name="Lipzen A."/>
            <person name="Khouja H.-R."/>
            <person name="Murat C."/>
            <person name="Ohm R."/>
            <person name="Olson A."/>
            <person name="Spatafora J."/>
            <person name="Veneault-Fourrey C."/>
            <person name="Henrissat B."/>
            <person name="Grigoriev I."/>
            <person name="Martin F."/>
            <person name="Perotto S."/>
        </authorList>
    </citation>
    <scope>NUCLEOTIDE SEQUENCE [LARGE SCALE GENOMIC DNA]</scope>
    <source>
        <strain evidence="1 2">F</strain>
    </source>
</reference>
<name>A0A2J6RFP4_HYAVF</name>
<dbReference type="EMBL" id="KZ613949">
    <property type="protein sequence ID" value="PMD37328.1"/>
    <property type="molecule type" value="Genomic_DNA"/>
</dbReference>
<dbReference type="Proteomes" id="UP000235786">
    <property type="component" value="Unassembled WGS sequence"/>
</dbReference>
<organism evidence="1 2">
    <name type="scientific">Hyaloscypha variabilis (strain UAMH 11265 / GT02V1 / F)</name>
    <name type="common">Meliniomyces variabilis</name>
    <dbReference type="NCBI Taxonomy" id="1149755"/>
    <lineage>
        <taxon>Eukaryota</taxon>
        <taxon>Fungi</taxon>
        <taxon>Dikarya</taxon>
        <taxon>Ascomycota</taxon>
        <taxon>Pezizomycotina</taxon>
        <taxon>Leotiomycetes</taxon>
        <taxon>Helotiales</taxon>
        <taxon>Hyaloscyphaceae</taxon>
        <taxon>Hyaloscypha</taxon>
        <taxon>Hyaloscypha variabilis</taxon>
    </lineage>
</organism>
<gene>
    <name evidence="1" type="ORF">L207DRAFT_73761</name>
</gene>
<protein>
    <submittedName>
        <fullName evidence="1">Uncharacterized protein</fullName>
    </submittedName>
</protein>
<accession>A0A2J6RFP4</accession>
<proteinExistence type="predicted"/>
<sequence length="183" mass="20763">MRADWVISLAKGALEAVNRNHMPEWTPPKLEGVVRISSFDEGEVTEQWTDCEIIDGSDYDTDDDDDWYKHTKAAAAMTSTVSPDEISRLKHKYHLSRKARFWEETEDISASEGDQMIQKMPWRTLSMYSLIRVGEARQYSSAREILGSSGTCLFARYRYPVAAIPSPLLIEVKVLDLPAFLGS</sequence>
<keyword evidence="2" id="KW-1185">Reference proteome</keyword>
<dbReference type="AlphaFoldDB" id="A0A2J6RFP4"/>